<organism evidence="2 3">
    <name type="scientific">Candidatus Pullilachnospira stercoravium</name>
    <dbReference type="NCBI Taxonomy" id="2840913"/>
    <lineage>
        <taxon>Bacteria</taxon>
        <taxon>Bacillati</taxon>
        <taxon>Bacillota</taxon>
        <taxon>Clostridia</taxon>
        <taxon>Lachnospirales</taxon>
        <taxon>Lachnospiraceae</taxon>
        <taxon>Lachnospiraceae incertae sedis</taxon>
        <taxon>Candidatus Pullilachnospira</taxon>
    </lineage>
</organism>
<dbReference type="AlphaFoldDB" id="A0A9D1NU87"/>
<evidence type="ECO:0000313" key="3">
    <source>
        <dbReference type="Proteomes" id="UP000886723"/>
    </source>
</evidence>
<name>A0A9D1NU87_9FIRM</name>
<dbReference type="EMBL" id="DVON01000099">
    <property type="protein sequence ID" value="HIV12408.1"/>
    <property type="molecule type" value="Genomic_DNA"/>
</dbReference>
<proteinExistence type="predicted"/>
<evidence type="ECO:0008006" key="4">
    <source>
        <dbReference type="Google" id="ProtNLM"/>
    </source>
</evidence>
<dbReference type="Proteomes" id="UP000886723">
    <property type="component" value="Unassembled WGS sequence"/>
</dbReference>
<accession>A0A9D1NU87</accession>
<protein>
    <recommendedName>
        <fullName evidence="4">ATPase</fullName>
    </recommendedName>
</protein>
<evidence type="ECO:0000313" key="2">
    <source>
        <dbReference type="EMBL" id="HIV12408.1"/>
    </source>
</evidence>
<gene>
    <name evidence="2" type="ORF">IAA63_04615</name>
</gene>
<comment type="caution">
    <text evidence="2">The sequence shown here is derived from an EMBL/GenBank/DDBJ whole genome shotgun (WGS) entry which is preliminary data.</text>
</comment>
<reference evidence="2" key="2">
    <citation type="journal article" date="2021" name="PeerJ">
        <title>Extensive microbial diversity within the chicken gut microbiome revealed by metagenomics and culture.</title>
        <authorList>
            <person name="Gilroy R."/>
            <person name="Ravi A."/>
            <person name="Getino M."/>
            <person name="Pursley I."/>
            <person name="Horton D.L."/>
            <person name="Alikhan N.F."/>
            <person name="Baker D."/>
            <person name="Gharbi K."/>
            <person name="Hall N."/>
            <person name="Watson M."/>
            <person name="Adriaenssens E.M."/>
            <person name="Foster-Nyarko E."/>
            <person name="Jarju S."/>
            <person name="Secka A."/>
            <person name="Antonio M."/>
            <person name="Oren A."/>
            <person name="Chaudhuri R.R."/>
            <person name="La Ragione R."/>
            <person name="Hildebrand F."/>
            <person name="Pallen M.J."/>
        </authorList>
    </citation>
    <scope>NUCLEOTIDE SEQUENCE</scope>
    <source>
        <strain evidence="2">ChiBcec2-4451</strain>
    </source>
</reference>
<feature type="coiled-coil region" evidence="1">
    <location>
        <begin position="15"/>
        <end position="87"/>
    </location>
</feature>
<evidence type="ECO:0000256" key="1">
    <source>
        <dbReference type="SAM" id="Coils"/>
    </source>
</evidence>
<reference evidence="2" key="1">
    <citation type="submission" date="2020-10" db="EMBL/GenBank/DDBJ databases">
        <authorList>
            <person name="Gilroy R."/>
        </authorList>
    </citation>
    <scope>NUCLEOTIDE SEQUENCE</scope>
    <source>
        <strain evidence="2">ChiBcec2-4451</strain>
    </source>
</reference>
<keyword evidence="1" id="KW-0175">Coiled coil</keyword>
<sequence>MEQIIEKLSEIETAASRIMESAAEEKRLMDQQQEERLAACDAEIEAATQKKLEELRTSLKEQSEAELERLRVNMEETLRRMDEIYSRDHDRITDEIYHNIIRK</sequence>